<evidence type="ECO:0000256" key="3">
    <source>
        <dbReference type="ARBA" id="ARBA00023172"/>
    </source>
</evidence>
<dbReference type="Gene3D" id="1.10.150.130">
    <property type="match status" value="1"/>
</dbReference>
<dbReference type="Pfam" id="PF13102">
    <property type="entry name" value="Phage_int_SAM_5"/>
    <property type="match status" value="1"/>
</dbReference>
<feature type="domain" description="Tyr recombinase" evidence="4">
    <location>
        <begin position="222"/>
        <end position="402"/>
    </location>
</feature>
<dbReference type="PANTHER" id="PTHR30349">
    <property type="entry name" value="PHAGE INTEGRASE-RELATED"/>
    <property type="match status" value="1"/>
</dbReference>
<evidence type="ECO:0000259" key="4">
    <source>
        <dbReference type="PROSITE" id="PS51898"/>
    </source>
</evidence>
<gene>
    <name evidence="5" type="ORF">J0A69_21480</name>
</gene>
<reference evidence="5 6" key="1">
    <citation type="submission" date="2021-03" db="EMBL/GenBank/DDBJ databases">
        <title>novel species isolated from a fishpond in China.</title>
        <authorList>
            <person name="Lu H."/>
            <person name="Cai Z."/>
        </authorList>
    </citation>
    <scope>NUCLEOTIDE SEQUENCE [LARGE SCALE GENOMIC DNA]</scope>
    <source>
        <strain evidence="5 6">YJ13C</strain>
    </source>
</reference>
<dbReference type="InterPro" id="IPR013762">
    <property type="entry name" value="Integrase-like_cat_sf"/>
</dbReference>
<accession>A0ABS3CMT0</accession>
<dbReference type="InterPro" id="IPR025269">
    <property type="entry name" value="SAM-like_dom"/>
</dbReference>
<comment type="similarity">
    <text evidence="1">Belongs to the 'phage' integrase family.</text>
</comment>
<dbReference type="Pfam" id="PF00589">
    <property type="entry name" value="Phage_integrase"/>
    <property type="match status" value="1"/>
</dbReference>
<dbReference type="CDD" id="cd01185">
    <property type="entry name" value="INTN1_C_like"/>
    <property type="match status" value="1"/>
</dbReference>
<keyword evidence="2" id="KW-0238">DNA-binding</keyword>
<dbReference type="InterPro" id="IPR010998">
    <property type="entry name" value="Integrase_recombinase_N"/>
</dbReference>
<keyword evidence="3" id="KW-0233">DNA recombination</keyword>
<keyword evidence="6" id="KW-1185">Reference proteome</keyword>
<dbReference type="InterPro" id="IPR011010">
    <property type="entry name" value="DNA_brk_join_enz"/>
</dbReference>
<dbReference type="InterPro" id="IPR035386">
    <property type="entry name" value="Arm-DNA-bind_5"/>
</dbReference>
<evidence type="ECO:0000313" key="5">
    <source>
        <dbReference type="EMBL" id="MBN7818025.1"/>
    </source>
</evidence>
<protein>
    <submittedName>
        <fullName evidence="5">Site-specific integrase</fullName>
    </submittedName>
</protein>
<evidence type="ECO:0000256" key="2">
    <source>
        <dbReference type="ARBA" id="ARBA00023125"/>
    </source>
</evidence>
<dbReference type="InterPro" id="IPR002104">
    <property type="entry name" value="Integrase_catalytic"/>
</dbReference>
<comment type="caution">
    <text evidence="5">The sequence shown here is derived from an EMBL/GenBank/DDBJ whole genome shotgun (WGS) entry which is preliminary data.</text>
</comment>
<organism evidence="5 6">
    <name type="scientific">Algoriphagus pacificus</name>
    <dbReference type="NCBI Taxonomy" id="2811234"/>
    <lineage>
        <taxon>Bacteria</taxon>
        <taxon>Pseudomonadati</taxon>
        <taxon>Bacteroidota</taxon>
        <taxon>Cytophagia</taxon>
        <taxon>Cytophagales</taxon>
        <taxon>Cyclobacteriaceae</taxon>
        <taxon>Algoriphagus</taxon>
    </lineage>
</organism>
<evidence type="ECO:0000313" key="6">
    <source>
        <dbReference type="Proteomes" id="UP000664480"/>
    </source>
</evidence>
<dbReference type="Pfam" id="PF17293">
    <property type="entry name" value="Arm-DNA-bind_5"/>
    <property type="match status" value="1"/>
</dbReference>
<evidence type="ECO:0000256" key="1">
    <source>
        <dbReference type="ARBA" id="ARBA00008857"/>
    </source>
</evidence>
<dbReference type="PROSITE" id="PS51898">
    <property type="entry name" value="TYR_RECOMBINASE"/>
    <property type="match status" value="1"/>
</dbReference>
<dbReference type="PANTHER" id="PTHR30349:SF64">
    <property type="entry name" value="PROPHAGE INTEGRASE INTD-RELATED"/>
    <property type="match status" value="1"/>
</dbReference>
<sequence>MRASNSFGVHFIIKTSKLIDGKAPIFARIVVESRRVEISMKQRVIPDQWSKSKGMGRGTRQEILDLNTYLEQVRVAIISDYQELQVRKKRITAELLKSRYLGEEEKEHTLNKLVEYHNTEFTEQLKMGTLKNYFTTARYLSKFLKKKYRTNDFALEDIDFAFLHSFETYLRRNRPSGHQRPMSNNGVMKHLERFQKLMRLAVKLQWIVRNPFEQYQIRFEKVEMDFLSQEELDNIHQLIFTSERLELVRDLFVFACYTGLSYSDLAALTPDSIYKGVDGEPWITGRRKKTKEPYHVPLLYPALELIEKYKENNGAKLKGSLFPILSNQKLNSYLKEIADLCRIKKNLTFHMARHTFATTVTLLNGVPIESLSKMLGHNKLSTTQIYARVIQLKLSHDMAALRDKLAPKPSSSLEVI</sequence>
<dbReference type="Gene3D" id="1.10.443.10">
    <property type="entry name" value="Intergrase catalytic core"/>
    <property type="match status" value="1"/>
</dbReference>
<name>A0ABS3CMT0_9BACT</name>
<proteinExistence type="inferred from homology"/>
<dbReference type="Proteomes" id="UP000664480">
    <property type="component" value="Unassembled WGS sequence"/>
</dbReference>
<dbReference type="InterPro" id="IPR050090">
    <property type="entry name" value="Tyrosine_recombinase_XerCD"/>
</dbReference>
<dbReference type="RefSeq" id="WP_206588689.1">
    <property type="nucleotide sequence ID" value="NZ_JAFKCU010000008.1"/>
</dbReference>
<dbReference type="SUPFAM" id="SSF56349">
    <property type="entry name" value="DNA breaking-rejoining enzymes"/>
    <property type="match status" value="1"/>
</dbReference>
<dbReference type="EMBL" id="JAFKCU010000008">
    <property type="protein sequence ID" value="MBN7818025.1"/>
    <property type="molecule type" value="Genomic_DNA"/>
</dbReference>